<dbReference type="PANTHER" id="PTHR42928:SF5">
    <property type="entry name" value="BLR1237 PROTEIN"/>
    <property type="match status" value="1"/>
</dbReference>
<dbReference type="PANTHER" id="PTHR42928">
    <property type="entry name" value="TRICARBOXYLATE-BINDING PROTEIN"/>
    <property type="match status" value="1"/>
</dbReference>
<sequence length="144" mass="15234">MPSTFAPSRRHFNAMGGALALTALAPCAWADNTFPSKQVRIVVPFSPGGPTDLMARAIGKIMSTNLGQPVIIDNKPGGGGVIGMSEVKHQPADGYTLVFPSILAVTNPALMPGYPLRHAARFRSVDRGGFRAARGRGAHRFPRA</sequence>
<dbReference type="Proteomes" id="UP001242045">
    <property type="component" value="Unassembled WGS sequence"/>
</dbReference>
<gene>
    <name evidence="3" type="ORF">J2W31_000762</name>
</gene>
<comment type="caution">
    <text evidence="3">The sequence shown here is derived from an EMBL/GenBank/DDBJ whole genome shotgun (WGS) entry which is preliminary data.</text>
</comment>
<name>A0AAW8CTU3_9BURK</name>
<dbReference type="InterPro" id="IPR042100">
    <property type="entry name" value="Bug_dom1"/>
</dbReference>
<evidence type="ECO:0000313" key="4">
    <source>
        <dbReference type="Proteomes" id="UP001242045"/>
    </source>
</evidence>
<feature type="chain" id="PRO_5043488249" evidence="2">
    <location>
        <begin position="31"/>
        <end position="144"/>
    </location>
</feature>
<dbReference type="Gene3D" id="3.40.190.150">
    <property type="entry name" value="Bordetella uptake gene, domain 1"/>
    <property type="match status" value="1"/>
</dbReference>
<evidence type="ECO:0000256" key="2">
    <source>
        <dbReference type="SAM" id="SignalP"/>
    </source>
</evidence>
<accession>A0AAW8CTU3</accession>
<dbReference type="InterPro" id="IPR006311">
    <property type="entry name" value="TAT_signal"/>
</dbReference>
<dbReference type="Pfam" id="PF03401">
    <property type="entry name" value="TctC"/>
    <property type="match status" value="1"/>
</dbReference>
<keyword evidence="3" id="KW-0675">Receptor</keyword>
<protein>
    <submittedName>
        <fullName evidence="3">Tripartite-type tricarboxylate transporter receptor subunit TctC</fullName>
    </submittedName>
</protein>
<dbReference type="EMBL" id="JAUSRD010000002">
    <property type="protein sequence ID" value="MDP9891659.1"/>
    <property type="molecule type" value="Genomic_DNA"/>
</dbReference>
<dbReference type="InterPro" id="IPR005064">
    <property type="entry name" value="BUG"/>
</dbReference>
<reference evidence="3" key="1">
    <citation type="submission" date="2023-07" db="EMBL/GenBank/DDBJ databases">
        <title>Sorghum-associated microbial communities from plants grown in Nebraska, USA.</title>
        <authorList>
            <person name="Schachtman D."/>
        </authorList>
    </citation>
    <scope>NUCLEOTIDE SEQUENCE</scope>
    <source>
        <strain evidence="3">DS3754</strain>
    </source>
</reference>
<keyword evidence="2" id="KW-0732">Signal</keyword>
<dbReference type="RefSeq" id="WP_307683885.1">
    <property type="nucleotide sequence ID" value="NZ_JAUSRD010000002.1"/>
</dbReference>
<dbReference type="AlphaFoldDB" id="A0AAW8CTU3"/>
<organism evidence="3 4">
    <name type="scientific">Variovorax boronicumulans</name>
    <dbReference type="NCBI Taxonomy" id="436515"/>
    <lineage>
        <taxon>Bacteria</taxon>
        <taxon>Pseudomonadati</taxon>
        <taxon>Pseudomonadota</taxon>
        <taxon>Betaproteobacteria</taxon>
        <taxon>Burkholderiales</taxon>
        <taxon>Comamonadaceae</taxon>
        <taxon>Variovorax</taxon>
    </lineage>
</organism>
<feature type="signal peptide" evidence="2">
    <location>
        <begin position="1"/>
        <end position="30"/>
    </location>
</feature>
<proteinExistence type="inferred from homology"/>
<evidence type="ECO:0000313" key="3">
    <source>
        <dbReference type="EMBL" id="MDP9891659.1"/>
    </source>
</evidence>
<comment type="similarity">
    <text evidence="1">Belongs to the UPF0065 (bug) family.</text>
</comment>
<dbReference type="PROSITE" id="PS51318">
    <property type="entry name" value="TAT"/>
    <property type="match status" value="1"/>
</dbReference>
<evidence type="ECO:0000256" key="1">
    <source>
        <dbReference type="ARBA" id="ARBA00006987"/>
    </source>
</evidence>